<dbReference type="InterPro" id="IPR013103">
    <property type="entry name" value="RVT_2"/>
</dbReference>
<feature type="region of interest" description="Disordered" evidence="2">
    <location>
        <begin position="1974"/>
        <end position="2101"/>
    </location>
</feature>
<feature type="region of interest" description="Disordered" evidence="2">
    <location>
        <begin position="113"/>
        <end position="133"/>
    </location>
</feature>
<evidence type="ECO:0000313" key="4">
    <source>
        <dbReference type="EMBL" id="OLP76924.1"/>
    </source>
</evidence>
<dbReference type="Pfam" id="PF07727">
    <property type="entry name" value="RVT_2"/>
    <property type="match status" value="1"/>
</dbReference>
<organism evidence="4 5">
    <name type="scientific">Symbiodinium microadriaticum</name>
    <name type="common">Dinoflagellate</name>
    <name type="synonym">Zooxanthella microadriatica</name>
    <dbReference type="NCBI Taxonomy" id="2951"/>
    <lineage>
        <taxon>Eukaryota</taxon>
        <taxon>Sar</taxon>
        <taxon>Alveolata</taxon>
        <taxon>Dinophyceae</taxon>
        <taxon>Suessiales</taxon>
        <taxon>Symbiodiniaceae</taxon>
        <taxon>Symbiodinium</taxon>
    </lineage>
</organism>
<accession>A0A1Q9C1X6</accession>
<keyword evidence="5" id="KW-1185">Reference proteome</keyword>
<evidence type="ECO:0000259" key="3">
    <source>
        <dbReference type="PROSITE" id="PS50158"/>
    </source>
</evidence>
<dbReference type="Proteomes" id="UP000186817">
    <property type="component" value="Unassembled WGS sequence"/>
</dbReference>
<dbReference type="Pfam" id="PF00098">
    <property type="entry name" value="zf-CCHC"/>
    <property type="match status" value="1"/>
</dbReference>
<protein>
    <submittedName>
        <fullName evidence="4">Retrovirus-related Pol polyprotein from transposon TNT 1-94</fullName>
    </submittedName>
</protein>
<feature type="compositionally biased region" description="Polar residues" evidence="2">
    <location>
        <begin position="3008"/>
        <end position="3018"/>
    </location>
</feature>
<dbReference type="Gene3D" id="4.10.60.10">
    <property type="entry name" value="Zinc finger, CCHC-type"/>
    <property type="match status" value="1"/>
</dbReference>
<keyword evidence="1" id="KW-0479">Metal-binding</keyword>
<reference evidence="4 5" key="1">
    <citation type="submission" date="2016-02" db="EMBL/GenBank/DDBJ databases">
        <title>Genome analysis of coral dinoflagellate symbionts highlights evolutionary adaptations to a symbiotic lifestyle.</title>
        <authorList>
            <person name="Aranda M."/>
            <person name="Li Y."/>
            <person name="Liew Y.J."/>
            <person name="Baumgarten S."/>
            <person name="Simakov O."/>
            <person name="Wilson M."/>
            <person name="Piel J."/>
            <person name="Ashoor H."/>
            <person name="Bougouffa S."/>
            <person name="Bajic V.B."/>
            <person name="Ryu T."/>
            <person name="Ravasi T."/>
            <person name="Bayer T."/>
            <person name="Micklem G."/>
            <person name="Kim H."/>
            <person name="Bhak J."/>
            <person name="Lajeunesse T.C."/>
            <person name="Voolstra C.R."/>
        </authorList>
    </citation>
    <scope>NUCLEOTIDE SEQUENCE [LARGE SCALE GENOMIC DNA]</scope>
    <source>
        <strain evidence="4 5">CCMP2467</strain>
    </source>
</reference>
<feature type="compositionally biased region" description="Pro residues" evidence="2">
    <location>
        <begin position="1980"/>
        <end position="1994"/>
    </location>
</feature>
<dbReference type="PROSITE" id="PS50158">
    <property type="entry name" value="ZF_CCHC"/>
    <property type="match status" value="1"/>
</dbReference>
<feature type="domain" description="CCHC-type" evidence="3">
    <location>
        <begin position="1772"/>
        <end position="1787"/>
    </location>
</feature>
<feature type="region of interest" description="Disordered" evidence="2">
    <location>
        <begin position="564"/>
        <end position="598"/>
    </location>
</feature>
<feature type="compositionally biased region" description="Low complexity" evidence="2">
    <location>
        <begin position="586"/>
        <end position="598"/>
    </location>
</feature>
<feature type="compositionally biased region" description="Basic and acidic residues" evidence="2">
    <location>
        <begin position="1815"/>
        <end position="1831"/>
    </location>
</feature>
<proteinExistence type="predicted"/>
<dbReference type="SUPFAM" id="SSF56672">
    <property type="entry name" value="DNA/RNA polymerases"/>
    <property type="match status" value="1"/>
</dbReference>
<feature type="region of interest" description="Disordered" evidence="2">
    <location>
        <begin position="1693"/>
        <end position="1767"/>
    </location>
</feature>
<dbReference type="CDD" id="cd09272">
    <property type="entry name" value="RNase_HI_RT_Ty1"/>
    <property type="match status" value="1"/>
</dbReference>
<dbReference type="InterPro" id="IPR043502">
    <property type="entry name" value="DNA/RNA_pol_sf"/>
</dbReference>
<feature type="region of interest" description="Disordered" evidence="2">
    <location>
        <begin position="54"/>
        <end position="99"/>
    </location>
</feature>
<feature type="compositionally biased region" description="Basic and acidic residues" evidence="2">
    <location>
        <begin position="1693"/>
        <end position="1750"/>
    </location>
</feature>
<feature type="region of interest" description="Disordered" evidence="2">
    <location>
        <begin position="1799"/>
        <end position="1910"/>
    </location>
</feature>
<dbReference type="InterPro" id="IPR001878">
    <property type="entry name" value="Znf_CCHC"/>
</dbReference>
<keyword evidence="1" id="KW-0862">Zinc</keyword>
<feature type="compositionally biased region" description="Basic residues" evidence="2">
    <location>
        <begin position="1572"/>
        <end position="1583"/>
    </location>
</feature>
<gene>
    <name evidence="4" type="ORF">AK812_SmicGene43083</name>
</gene>
<keyword evidence="1" id="KW-0863">Zinc-finger</keyword>
<feature type="compositionally biased region" description="Polar residues" evidence="2">
    <location>
        <begin position="1900"/>
        <end position="1910"/>
    </location>
</feature>
<evidence type="ECO:0000256" key="2">
    <source>
        <dbReference type="SAM" id="MobiDB-lite"/>
    </source>
</evidence>
<evidence type="ECO:0000313" key="5">
    <source>
        <dbReference type="Proteomes" id="UP000186817"/>
    </source>
</evidence>
<dbReference type="InterPro" id="IPR036875">
    <property type="entry name" value="Znf_CCHC_sf"/>
</dbReference>
<feature type="region of interest" description="Disordered" evidence="2">
    <location>
        <begin position="272"/>
        <end position="343"/>
    </location>
</feature>
<feature type="region of interest" description="Disordered" evidence="2">
    <location>
        <begin position="1554"/>
        <end position="1596"/>
    </location>
</feature>
<feature type="compositionally biased region" description="Low complexity" evidence="2">
    <location>
        <begin position="2073"/>
        <end position="2092"/>
    </location>
</feature>
<feature type="compositionally biased region" description="Low complexity" evidence="2">
    <location>
        <begin position="1834"/>
        <end position="1847"/>
    </location>
</feature>
<dbReference type="GO" id="GO:0003676">
    <property type="term" value="F:nucleic acid binding"/>
    <property type="evidence" value="ECO:0007669"/>
    <property type="project" value="InterPro"/>
</dbReference>
<feature type="region of interest" description="Disordered" evidence="2">
    <location>
        <begin position="3008"/>
        <end position="3031"/>
    </location>
</feature>
<feature type="compositionally biased region" description="Basic and acidic residues" evidence="2">
    <location>
        <begin position="289"/>
        <end position="308"/>
    </location>
</feature>
<dbReference type="GO" id="GO:0008270">
    <property type="term" value="F:zinc ion binding"/>
    <property type="evidence" value="ECO:0007669"/>
    <property type="project" value="UniProtKB-KW"/>
</dbReference>
<sequence>MVSKLPDGSLASRELVPFALCQAEMQGFPFPCPLKGGPQPSLFDEAQGALWDCGSRRGLSQPRPSYTQWPSPAPKPPNQQPVHFPSPKPRSRPRRVKGAEVWKEHWDSLPTAVQDELKRQGVDPRAQKEEEEEDPLLKLLQELKDDLPVKLQLELAKREPPAPSSAKEQGVECSKKLSQATGRLKGLVRKQLGLQETINETKEALRILLKDVGDVNAEIVECQKQVEEAKKELSAVVGETGPPAPDNDPMDIDTMLGKIGVTLTEEQQEALREQMDQNKKRRLSPRPLTRPEEPKEPEQPPGLERKGPTEGATANPSQDRPARSRSPKNLPVPGKEDELYEAGQGGTFSLGSLHTSVPEALFDELSASTELAGIVEVCHSSSKSSIISELIPALRQHKAWGPCEQPRANLGWIQSWLRPSSDVAAQLTVDPAEDLVFVSANITTWSPEIFRWHQPGQGPLLIQELHLGDEGVGKLRIDALSKGYHLLLVVNLYPGVGLTGGPNPQILTISTGNCLDCAIASLRIAPLIQCSANWSVPFRPHAAVVFRLATSGGQVPLPQLSAFEGSLRPSEKQKRATGPTALSGDTTPPSSATAEPSEPTAVLGCFGRTWLASTPANLRFAHFTTRVAQRHFTKPGGRGCARPIVHKPLMQPKAGLPWYGHEAAWWQKLQQAWEPPLAPSSRFQTLRSCCPDPASASLTQALASGGIVHPSPVDYLCSPPGDACEHATVKTVVRAGCNQAVAEARDRETQDYQRWLLGASVKGMKPLFRAVKKQEAIVVRPFLNEPAEARPFLRLRQWARLWDAQGTPPPPIPGLKERATQQAMALPALGGVEFEKLIRSMPSKAAGLDGWSVDLLKSLDAGEVASLASLWREIKVTGELPTQMTFTAFIMLAKTDKIERPIGLMSTLLKLGMKARWGLIEQWLVEYRDHLWWDCALPSRSTHDASLRRGFAYEAAHADRVHRCSLFVDLSTFYEGVDHLGLCDAASRAGFPDLLLHLAVEAYRGGRIIVSDEVASPTAYACKGIIAGCPLAPTLSKLAVGESIRQTCTGPDIDYVGTWIDDISVDTENKQADRAAAAVVRVFRRLHRALTADGHQVSIGKTYFVASSPAAERALKRRRRRCTRLSSARRRKATARLGKLKGLRVKSPRTTSRIFSMSVLASGQWGHQAQGVSPKVMRSVRLQAASIAGRVNTGSIEVALEMGGPLVQDPLGSIVTQHFKALARVLASLRDREQLSRTWAQLTEQLRRPDRWKVVCGPLGAMVAYLYDLGIQAPSVSQWFFPATLCPATMAGTEEAGHMVSLNPLERSQWAAVTACLAKHAIASVGLKTKYPYECLWARGLMPAAATRLTGYLFGSASERAQGSCEQDTWSAEHFYATDASGGPHASESRGRVVAWSVVAFSWKDGLPLQEGVMTGVLPPGTMVAEGESFAIARLCARLEDEASCVTDCRAAIEIAQQQKATRPWPWAQARSKEMLAKLSWTRSHTTEQQHAEEFGASTSWMRTVNAVADAACGEAVRAALATLPPWDPEEADDLAREVSQYLQKKVEVLLTSEERPPWEDREASPSPKQPRISHKVAKRQLNQHRPGTNGGPNKRERIKTMVAAGSGAHDWVITSENKTNLQAERWNEVASLFAAEFWSGLPTTAALEARMSRGRKAEIETWVECLEIFLPGLDLLKQVGKEQLGVPAGYEANKDRFDRKGKDNKGKDKGKDKGKEKGKDKDNRSKGKGDEKGKTGKGNKGDQERDKGRHQGAAATSSKDGAEKDQATKKKCFVCHEPGHFARDCPHAAKGPACFRCTSRWRGGSELPPARLSSDSEKEWRAPDKKEVKAAPRRPSAPASSSKGPGTKAGAVNLVPKGVRKVHLKPRPDSLKSNPPLGKRWSAYPRNRKGRQQGKQQKATAESSTQTPEIMTVMGHAERHEKLEEEAKSFAQLLERHGSTQLYEARFPQVDLSIAAGRAEITARAMVEITDKTSYTSPSPAPRQHPPPPPPPDVTMEPAGTVPGSPSSFSLVTAPEAPRTPDAGTAALETPAPSSPVPATTLGASKKARTEEPSREMAMASASAPTSPPPTRLAARAAKASSPPAKASSPGGLAGSGEVTVSMRSDGVPVDRHAPNAERAIRTLKELAQGAYLGPEVASASHWVRVQLNSGEFRIVRSPKIRMLMPLRYEVDAMRALPLPNTNTRGPPKEWIAEHGKTPRYAKFLRESFSPEATIAQDRELDQELGFDPAVPDLGDLGFEGLGDYVELPRDVLPDGSGTYDNDPLYEPDLTDEEGQLPAHPAGEITNEEAADLMDVDPEPLDRIPEGVAMAFAERFEHHEAIGQVAAPVQEGDKGGEIIVELGGGLVKVQRPCASRDDVTEVSLDLGLTYEGMIKELKALESLSVGDMLWTIDPKQRVISTRWVVAAKNERIDGKETPIVRCRIVARDYSTGPSASQLGISSPTASGEALKLFLAAIGAEGFNILGLDVSTAFLFAWLGDEKVVVSMPEGCVGPGGEKLYLRLKKALYGLRSAALHWTRHLSGLLGKLFGLKPCPTEPCLFTGYFKNKRVFVLSYVDDLLLAGASTDDLYEMVELLRKELKLKVTADLAKDGKIHFLGREILRSEPGKDLKFGMDPGYMQDVLEEYKLENAKGLPTPPCLRDLLDKSLDEASLQVPLTPEAAARYRRALGKLSWLSATRGDLVYYISVLARGQSSPLEVHERAMRAVLRYLKTVVHYFQVFPRQRHSHMLLRAYVDASWGSERSVERRSISGGCLMLGKACIKSWARLQQSVALSSAESELYALVEGSREALGARCAVGHILGHEGEIVPHIYCDSEAAVNISKMEGLRKLRHIDIRACFIQTEVQAGAIKVFSVKGTENPADIFTKYGTEYQKHLDGLWAVHRKLWVVVKTMSNLSDHWAVEWPARCAYWKQTESFFERLSYPVYTSYIDGCAAGLLGNDGLPIAKRWRVMEVGVQIVVASKAVPGDNDGAREEAEYVQPSKAVITALPPAFSSKVRAPVLTKSSTLAKSSVSTDGSHVADDASAQGHR</sequence>
<dbReference type="SMART" id="SM00343">
    <property type="entry name" value="ZnF_C2HC"/>
    <property type="match status" value="1"/>
</dbReference>
<feature type="compositionally biased region" description="Basic and acidic residues" evidence="2">
    <location>
        <begin position="1554"/>
        <end position="1564"/>
    </location>
</feature>
<feature type="compositionally biased region" description="Basic and acidic residues" evidence="2">
    <location>
        <begin position="115"/>
        <end position="128"/>
    </location>
</feature>
<dbReference type="SUPFAM" id="SSF57756">
    <property type="entry name" value="Retrovirus zinc finger-like domains"/>
    <property type="match status" value="1"/>
</dbReference>
<name>A0A1Q9C1X6_SYMMI</name>
<dbReference type="PANTHER" id="PTHR11439:SF483">
    <property type="entry name" value="PEPTIDE SYNTHASE GLIP-LIKE, PUTATIVE (AFU_ORTHOLOGUE AFUA_3G12920)-RELATED"/>
    <property type="match status" value="1"/>
</dbReference>
<evidence type="ECO:0000256" key="1">
    <source>
        <dbReference type="PROSITE-ProRule" id="PRU00047"/>
    </source>
</evidence>
<comment type="caution">
    <text evidence="4">The sequence shown here is derived from an EMBL/GenBank/DDBJ whole genome shotgun (WGS) entry which is preliminary data.</text>
</comment>
<dbReference type="OrthoDB" id="418314at2759"/>
<feature type="compositionally biased region" description="Pro residues" evidence="2">
    <location>
        <begin position="71"/>
        <end position="88"/>
    </location>
</feature>
<dbReference type="EMBL" id="LSRX01001886">
    <property type="protein sequence ID" value="OLP76924.1"/>
    <property type="molecule type" value="Genomic_DNA"/>
</dbReference>
<dbReference type="PANTHER" id="PTHR11439">
    <property type="entry name" value="GAG-POL-RELATED RETROTRANSPOSON"/>
    <property type="match status" value="1"/>
</dbReference>